<dbReference type="PROSITE" id="PS51257">
    <property type="entry name" value="PROKAR_LIPOPROTEIN"/>
    <property type="match status" value="1"/>
</dbReference>
<sequence length="565" mass="60797">MIRRSLLLSLPAALLAVLLASCDTTRKATSETATAPASTALPLFDTFGDLHRDVGTCVPAAQRYFDQGLRMAYGFNHEAAGRAFAEAARLDPQCAMCFWGQALVLGPNINLPMDAALAKDATALAARAASLAGAAKPADRALIQALQARYADPAPEDRKPLDRAYADAMARVVEQYPGDDDAATLYAEALMDLSPWAYWEKDGAPAQFTPRLLGELERVLARNPRHIGAMHYYIHATEASPEPQRAERYADALAALAPGSGHLVHMPAHTYIRLGRYHDATLTNFAASTADKDFLAVCRGSNGVYPLGYVPHNWHFATMTTGLTGSRAMALLAAKQTASRADRAAMGQAPLEFMQQFVVAPLLTQVRFGDWEAILSDSSLSDSAAQSEPPYPTAIRHFARGMAQVRRGALAEAAREAEALHAIALDPAMAKVSFFDINQADAVLRVADAMLRGELLRARGERAQGIAALREAAAAEDMLAYNEPADWPLPVRPYLGAALLEAGDARGAAEAFGQDLRTYPRNGWSLFGLAQAQRDLGQGDAARETSRLQAAAWQWADAPLTAARY</sequence>
<organism evidence="2 3">
    <name type="scientific">Dokdonella ginsengisoli</name>
    <dbReference type="NCBI Taxonomy" id="363846"/>
    <lineage>
        <taxon>Bacteria</taxon>
        <taxon>Pseudomonadati</taxon>
        <taxon>Pseudomonadota</taxon>
        <taxon>Gammaproteobacteria</taxon>
        <taxon>Lysobacterales</taxon>
        <taxon>Rhodanobacteraceae</taxon>
        <taxon>Dokdonella</taxon>
    </lineage>
</organism>
<feature type="chain" id="PRO_5046595816" evidence="1">
    <location>
        <begin position="21"/>
        <end position="565"/>
    </location>
</feature>
<evidence type="ECO:0000313" key="2">
    <source>
        <dbReference type="EMBL" id="MFC4821586.1"/>
    </source>
</evidence>
<dbReference type="Proteomes" id="UP001595886">
    <property type="component" value="Unassembled WGS sequence"/>
</dbReference>
<reference evidence="3" key="1">
    <citation type="journal article" date="2019" name="Int. J. Syst. Evol. Microbiol.">
        <title>The Global Catalogue of Microorganisms (GCM) 10K type strain sequencing project: providing services to taxonomists for standard genome sequencing and annotation.</title>
        <authorList>
            <consortium name="The Broad Institute Genomics Platform"/>
            <consortium name="The Broad Institute Genome Sequencing Center for Infectious Disease"/>
            <person name="Wu L."/>
            <person name="Ma J."/>
        </authorList>
    </citation>
    <scope>NUCLEOTIDE SEQUENCE [LARGE SCALE GENOMIC DNA]</scope>
    <source>
        <strain evidence="3">CCUG 30340</strain>
    </source>
</reference>
<keyword evidence="1" id="KW-0732">Signal</keyword>
<comment type="caution">
    <text evidence="2">The sequence shown here is derived from an EMBL/GenBank/DDBJ whole genome shotgun (WGS) entry which is preliminary data.</text>
</comment>
<proteinExistence type="predicted"/>
<dbReference type="InterPro" id="IPR011990">
    <property type="entry name" value="TPR-like_helical_dom_sf"/>
</dbReference>
<feature type="signal peptide" evidence="1">
    <location>
        <begin position="1"/>
        <end position="20"/>
    </location>
</feature>
<gene>
    <name evidence="2" type="ORF">ACFO6Q_14725</name>
</gene>
<accession>A0ABV9QXS7</accession>
<evidence type="ECO:0000313" key="3">
    <source>
        <dbReference type="Proteomes" id="UP001595886"/>
    </source>
</evidence>
<name>A0ABV9QXS7_9GAMM</name>
<dbReference type="PANTHER" id="PTHR45588:SF1">
    <property type="entry name" value="WW DOMAIN-CONTAINING PROTEIN"/>
    <property type="match status" value="1"/>
</dbReference>
<protein>
    <submittedName>
        <fullName evidence="2">Tol-pal system YbgF family protein</fullName>
    </submittedName>
</protein>
<keyword evidence="3" id="KW-1185">Reference proteome</keyword>
<dbReference type="RefSeq" id="WP_380021862.1">
    <property type="nucleotide sequence ID" value="NZ_JBHSHD010000010.1"/>
</dbReference>
<evidence type="ECO:0000256" key="1">
    <source>
        <dbReference type="SAM" id="SignalP"/>
    </source>
</evidence>
<dbReference type="Gene3D" id="1.25.40.10">
    <property type="entry name" value="Tetratricopeptide repeat domain"/>
    <property type="match status" value="2"/>
</dbReference>
<dbReference type="PANTHER" id="PTHR45588">
    <property type="entry name" value="TPR DOMAIN-CONTAINING PROTEIN"/>
    <property type="match status" value="1"/>
</dbReference>
<dbReference type="SUPFAM" id="SSF48452">
    <property type="entry name" value="TPR-like"/>
    <property type="match status" value="1"/>
</dbReference>
<dbReference type="EMBL" id="JBHSHD010000010">
    <property type="protein sequence ID" value="MFC4821586.1"/>
    <property type="molecule type" value="Genomic_DNA"/>
</dbReference>